<name>A0AAD8QI87_LOLMU</name>
<accession>A0AAD8QI87</accession>
<dbReference type="EMBL" id="JAUUTY010000100">
    <property type="protein sequence ID" value="KAK1603225.1"/>
    <property type="molecule type" value="Genomic_DNA"/>
</dbReference>
<gene>
    <name evidence="2" type="ORF">QYE76_018228</name>
</gene>
<protein>
    <submittedName>
        <fullName evidence="2">Uncharacterized protein</fullName>
    </submittedName>
</protein>
<evidence type="ECO:0000256" key="1">
    <source>
        <dbReference type="SAM" id="MobiDB-lite"/>
    </source>
</evidence>
<feature type="region of interest" description="Disordered" evidence="1">
    <location>
        <begin position="1"/>
        <end position="34"/>
    </location>
</feature>
<organism evidence="2 3">
    <name type="scientific">Lolium multiflorum</name>
    <name type="common">Italian ryegrass</name>
    <name type="synonym">Lolium perenne subsp. multiflorum</name>
    <dbReference type="NCBI Taxonomy" id="4521"/>
    <lineage>
        <taxon>Eukaryota</taxon>
        <taxon>Viridiplantae</taxon>
        <taxon>Streptophyta</taxon>
        <taxon>Embryophyta</taxon>
        <taxon>Tracheophyta</taxon>
        <taxon>Spermatophyta</taxon>
        <taxon>Magnoliopsida</taxon>
        <taxon>Liliopsida</taxon>
        <taxon>Poales</taxon>
        <taxon>Poaceae</taxon>
        <taxon>BOP clade</taxon>
        <taxon>Pooideae</taxon>
        <taxon>Poodae</taxon>
        <taxon>Poeae</taxon>
        <taxon>Poeae Chloroplast Group 2 (Poeae type)</taxon>
        <taxon>Loliodinae</taxon>
        <taxon>Loliinae</taxon>
        <taxon>Lolium</taxon>
    </lineage>
</organism>
<feature type="compositionally biased region" description="Pro residues" evidence="1">
    <location>
        <begin position="21"/>
        <end position="32"/>
    </location>
</feature>
<keyword evidence="3" id="KW-1185">Reference proteome</keyword>
<comment type="caution">
    <text evidence="2">The sequence shown here is derived from an EMBL/GenBank/DDBJ whole genome shotgun (WGS) entry which is preliminary data.</text>
</comment>
<dbReference type="AlphaFoldDB" id="A0AAD8QI87"/>
<dbReference type="Proteomes" id="UP001231189">
    <property type="component" value="Unassembled WGS sequence"/>
</dbReference>
<proteinExistence type="predicted"/>
<evidence type="ECO:0000313" key="2">
    <source>
        <dbReference type="EMBL" id="KAK1603225.1"/>
    </source>
</evidence>
<evidence type="ECO:0000313" key="3">
    <source>
        <dbReference type="Proteomes" id="UP001231189"/>
    </source>
</evidence>
<sequence length="187" mass="20987">MRPPPPIPNRLARLRHLGTSPPRPPNPRPLPNAPAVSLQVDAFPAEPFKGNPVAVYLLEEEGIAAIVLRGQVGGCSPFRRVQPLGDRLLIRDSFRAARGSTSDDQPTRACDVGLHALPLQGWSCRAWHGGFHDKVVYIVFWRPIGTESMETGDHAAGLVDNNEMRRKRWTWRLGMRRKNKLVKIRKN</sequence>
<reference evidence="2" key="1">
    <citation type="submission" date="2023-07" db="EMBL/GenBank/DDBJ databases">
        <title>A chromosome-level genome assembly of Lolium multiflorum.</title>
        <authorList>
            <person name="Chen Y."/>
            <person name="Copetti D."/>
            <person name="Kolliker R."/>
            <person name="Studer B."/>
        </authorList>
    </citation>
    <scope>NUCLEOTIDE SEQUENCE</scope>
    <source>
        <strain evidence="2">02402/16</strain>
        <tissue evidence="2">Leaf</tissue>
    </source>
</reference>